<keyword evidence="3" id="KW-1185">Reference proteome</keyword>
<proteinExistence type="predicted"/>
<organism evidence="1">
    <name type="scientific">Brachypodium distachyon</name>
    <name type="common">Purple false brome</name>
    <name type="synonym">Trachynia distachya</name>
    <dbReference type="NCBI Taxonomy" id="15368"/>
    <lineage>
        <taxon>Eukaryota</taxon>
        <taxon>Viridiplantae</taxon>
        <taxon>Streptophyta</taxon>
        <taxon>Embryophyta</taxon>
        <taxon>Tracheophyta</taxon>
        <taxon>Spermatophyta</taxon>
        <taxon>Magnoliopsida</taxon>
        <taxon>Liliopsida</taxon>
        <taxon>Poales</taxon>
        <taxon>Poaceae</taxon>
        <taxon>BOP clade</taxon>
        <taxon>Pooideae</taxon>
        <taxon>Stipodae</taxon>
        <taxon>Brachypodieae</taxon>
        <taxon>Brachypodium</taxon>
    </lineage>
</organism>
<evidence type="ECO:0000313" key="3">
    <source>
        <dbReference type="Proteomes" id="UP000008810"/>
    </source>
</evidence>
<evidence type="ECO:0000313" key="1">
    <source>
        <dbReference type="EMBL" id="KQK07232.1"/>
    </source>
</evidence>
<reference evidence="1 2" key="1">
    <citation type="journal article" date="2010" name="Nature">
        <title>Genome sequencing and analysis of the model grass Brachypodium distachyon.</title>
        <authorList>
            <consortium name="International Brachypodium Initiative"/>
        </authorList>
    </citation>
    <scope>NUCLEOTIDE SEQUENCE [LARGE SCALE GENOMIC DNA]</scope>
    <source>
        <strain evidence="1 2">Bd21</strain>
    </source>
</reference>
<gene>
    <name evidence="1" type="ORF">BRADI_2g34056v3</name>
</gene>
<dbReference type="AlphaFoldDB" id="A0A0Q3G796"/>
<evidence type="ECO:0000313" key="2">
    <source>
        <dbReference type="EnsemblPlants" id="KQK07232"/>
    </source>
</evidence>
<name>A0A0Q3G796_BRADI</name>
<protein>
    <submittedName>
        <fullName evidence="1 2">Uncharacterized protein</fullName>
    </submittedName>
</protein>
<accession>A0A0Q3G796</accession>
<reference evidence="2" key="3">
    <citation type="submission" date="2018-08" db="UniProtKB">
        <authorList>
            <consortium name="EnsemblPlants"/>
        </authorList>
    </citation>
    <scope>IDENTIFICATION</scope>
    <source>
        <strain evidence="2">cv. Bd21</strain>
    </source>
</reference>
<dbReference type="Proteomes" id="UP000008810">
    <property type="component" value="Chromosome 2"/>
</dbReference>
<dbReference type="Gramene" id="KQK07232">
    <property type="protein sequence ID" value="KQK07232"/>
    <property type="gene ID" value="BRADI_2g34056v3"/>
</dbReference>
<dbReference type="EnsemblPlants" id="KQK07232">
    <property type="protein sequence ID" value="KQK07232"/>
    <property type="gene ID" value="BRADI_2g34056v3"/>
</dbReference>
<reference evidence="1" key="2">
    <citation type="submission" date="2017-06" db="EMBL/GenBank/DDBJ databases">
        <title>WGS assembly of Brachypodium distachyon.</title>
        <authorList>
            <consortium name="The International Brachypodium Initiative"/>
            <person name="Lucas S."/>
            <person name="Harmon-Smith M."/>
            <person name="Lail K."/>
            <person name="Tice H."/>
            <person name="Grimwood J."/>
            <person name="Bruce D."/>
            <person name="Barry K."/>
            <person name="Shu S."/>
            <person name="Lindquist E."/>
            <person name="Wang M."/>
            <person name="Pitluck S."/>
            <person name="Vogel J.P."/>
            <person name="Garvin D.F."/>
            <person name="Mockler T.C."/>
            <person name="Schmutz J."/>
            <person name="Rokhsar D."/>
            <person name="Bevan M.W."/>
        </authorList>
    </citation>
    <scope>NUCLEOTIDE SEQUENCE</scope>
    <source>
        <strain evidence="1">Bd21</strain>
    </source>
</reference>
<dbReference type="InParanoid" id="A0A0Q3G796"/>
<sequence length="88" mass="10096">MCKGSLAWMMDEWSPQWRNPMVMVCVCNLKAESASTLDICAYSCQLINPNPLKQCGRDDICTVVVLFMLWTSGKWGARKRLLCMFLKE</sequence>
<dbReference type="EMBL" id="CM000881">
    <property type="protein sequence ID" value="KQK07232.1"/>
    <property type="molecule type" value="Genomic_DNA"/>
</dbReference>